<evidence type="ECO:0000259" key="4">
    <source>
        <dbReference type="Pfam" id="PF00501"/>
    </source>
</evidence>
<dbReference type="InterPro" id="IPR000873">
    <property type="entry name" value="AMP-dep_synth/lig_dom"/>
</dbReference>
<dbReference type="Proteomes" id="UP000501179">
    <property type="component" value="Chromosome"/>
</dbReference>
<dbReference type="Gene3D" id="3.40.50.12780">
    <property type="entry name" value="N-terminal domain of ligase-like"/>
    <property type="match status" value="1"/>
</dbReference>
<gene>
    <name evidence="6" type="ORF">HA039_04775</name>
</gene>
<dbReference type="PANTHER" id="PTHR43201">
    <property type="entry name" value="ACYL-COA SYNTHETASE"/>
    <property type="match status" value="1"/>
</dbReference>
<evidence type="ECO:0000259" key="5">
    <source>
        <dbReference type="Pfam" id="PF13193"/>
    </source>
</evidence>
<feature type="region of interest" description="Disordered" evidence="3">
    <location>
        <begin position="379"/>
        <end position="428"/>
    </location>
</feature>
<evidence type="ECO:0000256" key="2">
    <source>
        <dbReference type="ARBA" id="ARBA00022598"/>
    </source>
</evidence>
<dbReference type="Gene3D" id="3.30.300.30">
    <property type="match status" value="1"/>
</dbReference>
<dbReference type="AlphaFoldDB" id="A0A6G9GUF2"/>
<dbReference type="SUPFAM" id="SSF56801">
    <property type="entry name" value="Acetyl-CoA synthetase-like"/>
    <property type="match status" value="1"/>
</dbReference>
<keyword evidence="2" id="KW-0436">Ligase</keyword>
<evidence type="ECO:0000256" key="1">
    <source>
        <dbReference type="ARBA" id="ARBA00006432"/>
    </source>
</evidence>
<sequence length="598" mass="64333">MSDEIHGPAIFGLRPADELVRKYRADGVWRDVGPLDDLRRWRELIPDAPAVIAYRSGAGMRRLTYSEYDRYVERFAGALYELGVRPGHVVAIQLPNWWQLSALMLACVRVGAVVAPVMPTIGPRELERTLARVGASVCVTVDRWAGTDHAEALSKIAARLPRLRHRVVLGTSAPGSEVDFVRHFEETPWERRHPMVVSESNEDPDRGAVVLFTSGNSGEPKGVLHSFNTLHAGAFPVVEAEGLDTHDRIFTPQAQPHVFGMIYGVLIPLLAGGTSVVSDVWRPHDVPEMLVDSEATVFAGAPSYLAALVAATESGTGSATEDATGNAREKAPLRLVFSGATSVPGQLVSAVPRIWGVPLRTLWGMTEVPGHTWTRADDPPLWGAHSDGRPGSGLEIDFRPTASGAAETPETVPDVPPSPHGSWSPEQPARLFVRGGGVALATLGRDSGRLRVVAEHDDGWYDTGDLAIPDGRGGLRIISREVDRIGGTFMIPVNDVETELLNHPGVAEVALIGYPDGEGGELACAVVVPKSPTLTLGELREFLTDRGMTEWYQPSRLELIGSLPRNSIGKVLKAPLRGWLHSAGPAEGPRPEAPGAQA</sequence>
<dbReference type="InterPro" id="IPR045851">
    <property type="entry name" value="AMP-bd_C_sf"/>
</dbReference>
<reference evidence="6 7" key="1">
    <citation type="submission" date="2020-03" db="EMBL/GenBank/DDBJ databases">
        <title>A novel species.</title>
        <authorList>
            <person name="Gao J."/>
        </authorList>
    </citation>
    <scope>NUCLEOTIDE SEQUENCE [LARGE SCALE GENOMIC DNA]</scope>
    <source>
        <strain evidence="6 7">QMT-12</strain>
    </source>
</reference>
<feature type="domain" description="AMP-binding enzyme C-terminal" evidence="5">
    <location>
        <begin position="496"/>
        <end position="570"/>
    </location>
</feature>
<dbReference type="InterPro" id="IPR042099">
    <property type="entry name" value="ANL_N_sf"/>
</dbReference>
<protein>
    <submittedName>
        <fullName evidence="6">AMP-binding protein</fullName>
    </submittedName>
</protein>
<proteinExistence type="inferred from homology"/>
<evidence type="ECO:0000313" key="7">
    <source>
        <dbReference type="Proteomes" id="UP000501179"/>
    </source>
</evidence>
<feature type="domain" description="AMP-dependent synthetase/ligase" evidence="4">
    <location>
        <begin position="44"/>
        <end position="396"/>
    </location>
</feature>
<dbReference type="EMBL" id="CP050177">
    <property type="protein sequence ID" value="QIQ01689.1"/>
    <property type="molecule type" value="Genomic_DNA"/>
</dbReference>
<dbReference type="KEGG" id="slia:HA039_04775"/>
<comment type="similarity">
    <text evidence="1">Belongs to the ATP-dependent AMP-binding enzyme family.</text>
</comment>
<dbReference type="GO" id="GO:0006631">
    <property type="term" value="P:fatty acid metabolic process"/>
    <property type="evidence" value="ECO:0007669"/>
    <property type="project" value="TreeGrafter"/>
</dbReference>
<name>A0A6G9GUF2_9ACTN</name>
<evidence type="ECO:0000313" key="6">
    <source>
        <dbReference type="EMBL" id="QIQ01689.1"/>
    </source>
</evidence>
<dbReference type="RefSeq" id="WP_167024222.1">
    <property type="nucleotide sequence ID" value="NZ_CP050177.1"/>
</dbReference>
<dbReference type="GO" id="GO:0031956">
    <property type="term" value="F:medium-chain fatty acid-CoA ligase activity"/>
    <property type="evidence" value="ECO:0007669"/>
    <property type="project" value="TreeGrafter"/>
</dbReference>
<dbReference type="InterPro" id="IPR025110">
    <property type="entry name" value="AMP-bd_C"/>
</dbReference>
<keyword evidence="7" id="KW-1185">Reference proteome</keyword>
<dbReference type="Pfam" id="PF00501">
    <property type="entry name" value="AMP-binding"/>
    <property type="match status" value="1"/>
</dbReference>
<dbReference type="PANTHER" id="PTHR43201:SF5">
    <property type="entry name" value="MEDIUM-CHAIN ACYL-COA LIGASE ACSF2, MITOCHONDRIAL"/>
    <property type="match status" value="1"/>
</dbReference>
<organism evidence="6 7">
    <name type="scientific">Streptomyces liangshanensis</name>
    <dbReference type="NCBI Taxonomy" id="2717324"/>
    <lineage>
        <taxon>Bacteria</taxon>
        <taxon>Bacillati</taxon>
        <taxon>Actinomycetota</taxon>
        <taxon>Actinomycetes</taxon>
        <taxon>Kitasatosporales</taxon>
        <taxon>Streptomycetaceae</taxon>
        <taxon>Streptomyces</taxon>
    </lineage>
</organism>
<dbReference type="Pfam" id="PF13193">
    <property type="entry name" value="AMP-binding_C"/>
    <property type="match status" value="1"/>
</dbReference>
<accession>A0A6G9GUF2</accession>
<evidence type="ECO:0000256" key="3">
    <source>
        <dbReference type="SAM" id="MobiDB-lite"/>
    </source>
</evidence>